<name>A0A1V6QMC3_9EURO</name>
<dbReference type="InterPro" id="IPR000182">
    <property type="entry name" value="GNAT_dom"/>
</dbReference>
<comment type="caution">
    <text evidence="3">The sequence shown here is derived from an EMBL/GenBank/DDBJ whole genome shotgun (WGS) entry which is preliminary data.</text>
</comment>
<keyword evidence="1" id="KW-0808">Transferase</keyword>
<dbReference type="AlphaFoldDB" id="A0A1V6QMC3"/>
<protein>
    <recommendedName>
        <fullName evidence="2">N-acetyltransferase domain-containing protein</fullName>
    </recommendedName>
</protein>
<dbReference type="InterPro" id="IPR016181">
    <property type="entry name" value="Acyl_CoA_acyltransferase"/>
</dbReference>
<evidence type="ECO:0000313" key="4">
    <source>
        <dbReference type="Proteomes" id="UP000191672"/>
    </source>
</evidence>
<dbReference type="OrthoDB" id="5689at2759"/>
<keyword evidence="4" id="KW-1185">Reference proteome</keyword>
<evidence type="ECO:0000259" key="2">
    <source>
        <dbReference type="PROSITE" id="PS51186"/>
    </source>
</evidence>
<reference evidence="4" key="1">
    <citation type="journal article" date="2017" name="Nat. Microbiol.">
        <title>Global analysis of biosynthetic gene clusters reveals vast potential of secondary metabolite production in Penicillium species.</title>
        <authorList>
            <person name="Nielsen J.C."/>
            <person name="Grijseels S."/>
            <person name="Prigent S."/>
            <person name="Ji B."/>
            <person name="Dainat J."/>
            <person name="Nielsen K.F."/>
            <person name="Frisvad J.C."/>
            <person name="Workman M."/>
            <person name="Nielsen J."/>
        </authorList>
    </citation>
    <scope>NUCLEOTIDE SEQUENCE [LARGE SCALE GENOMIC DNA]</scope>
    <source>
        <strain evidence="4">IBT 31811</strain>
    </source>
</reference>
<dbReference type="EMBL" id="MDYN01000001">
    <property type="protein sequence ID" value="OQD90380.1"/>
    <property type="molecule type" value="Genomic_DNA"/>
</dbReference>
<gene>
    <name evidence="3" type="ORF">PENANT_c001G05760</name>
</gene>
<dbReference type="Pfam" id="PF00583">
    <property type="entry name" value="Acetyltransf_1"/>
    <property type="match status" value="1"/>
</dbReference>
<dbReference type="GO" id="GO:0008080">
    <property type="term" value="F:N-acetyltransferase activity"/>
    <property type="evidence" value="ECO:0007669"/>
    <property type="project" value="InterPro"/>
</dbReference>
<dbReference type="Gene3D" id="3.40.630.30">
    <property type="match status" value="1"/>
</dbReference>
<dbReference type="InterPro" id="IPR050769">
    <property type="entry name" value="NAT_camello-type"/>
</dbReference>
<dbReference type="STRING" id="416450.A0A1V6QMC3"/>
<proteinExistence type="predicted"/>
<feature type="domain" description="N-acetyltransferase" evidence="2">
    <location>
        <begin position="3"/>
        <end position="175"/>
    </location>
</feature>
<evidence type="ECO:0000256" key="1">
    <source>
        <dbReference type="ARBA" id="ARBA00022679"/>
    </source>
</evidence>
<dbReference type="SUPFAM" id="SSF55729">
    <property type="entry name" value="Acyl-CoA N-acyltransferases (Nat)"/>
    <property type="match status" value="1"/>
</dbReference>
<dbReference type="Proteomes" id="UP000191672">
    <property type="component" value="Unassembled WGS sequence"/>
</dbReference>
<sequence length="187" mass="20628">MQLRFCTATGEDVLQLKTLIESAFRAQDTRPGWIDNLGLSNIFTISAEEINTVLSKPDSEMLLVFTTENTTTNINTNTINEEILVGTIGVSKRAGNVGRLSLLAVSPTYAGGGLGRQVLEYGEEYCIRVWGVEKLSLNTLSVRLQLRAWYARRGYVETGEVEPFPVDRVPGLELPDGLCLVEFEKGV</sequence>
<organism evidence="3 4">
    <name type="scientific">Penicillium antarcticum</name>
    <dbReference type="NCBI Taxonomy" id="416450"/>
    <lineage>
        <taxon>Eukaryota</taxon>
        <taxon>Fungi</taxon>
        <taxon>Dikarya</taxon>
        <taxon>Ascomycota</taxon>
        <taxon>Pezizomycotina</taxon>
        <taxon>Eurotiomycetes</taxon>
        <taxon>Eurotiomycetidae</taxon>
        <taxon>Eurotiales</taxon>
        <taxon>Aspergillaceae</taxon>
        <taxon>Penicillium</taxon>
    </lineage>
</organism>
<dbReference type="PANTHER" id="PTHR13947">
    <property type="entry name" value="GNAT FAMILY N-ACETYLTRANSFERASE"/>
    <property type="match status" value="1"/>
</dbReference>
<accession>A0A1V6QMC3</accession>
<dbReference type="PANTHER" id="PTHR13947:SF37">
    <property type="entry name" value="LD18367P"/>
    <property type="match status" value="1"/>
</dbReference>
<evidence type="ECO:0000313" key="3">
    <source>
        <dbReference type="EMBL" id="OQD90380.1"/>
    </source>
</evidence>
<dbReference type="CDD" id="cd04301">
    <property type="entry name" value="NAT_SF"/>
    <property type="match status" value="1"/>
</dbReference>
<dbReference type="PROSITE" id="PS51186">
    <property type="entry name" value="GNAT"/>
    <property type="match status" value="1"/>
</dbReference>